<name>A0ABR6MI01_MICEC</name>
<proteinExistence type="predicted"/>
<evidence type="ECO:0000313" key="1">
    <source>
        <dbReference type="EMBL" id="MBB5115006.1"/>
    </source>
</evidence>
<organism evidence="1 2">
    <name type="scientific">Micromonospora echinospora</name>
    <name type="common">Micromonospora purpurea</name>
    <dbReference type="NCBI Taxonomy" id="1877"/>
    <lineage>
        <taxon>Bacteria</taxon>
        <taxon>Bacillati</taxon>
        <taxon>Actinomycetota</taxon>
        <taxon>Actinomycetes</taxon>
        <taxon>Micromonosporales</taxon>
        <taxon>Micromonosporaceae</taxon>
        <taxon>Micromonospora</taxon>
    </lineage>
</organism>
<comment type="caution">
    <text evidence="1">The sequence shown here is derived from an EMBL/GenBank/DDBJ whole genome shotgun (WGS) entry which is preliminary data.</text>
</comment>
<dbReference type="Proteomes" id="UP000618986">
    <property type="component" value="Unassembled WGS sequence"/>
</dbReference>
<reference evidence="1 2" key="1">
    <citation type="submission" date="2020-08" db="EMBL/GenBank/DDBJ databases">
        <title>Sequencing the genomes of 1000 actinobacteria strains.</title>
        <authorList>
            <person name="Klenk H.-P."/>
        </authorList>
    </citation>
    <scope>NUCLEOTIDE SEQUENCE [LARGE SCALE GENOMIC DNA]</scope>
    <source>
        <strain evidence="1 2">DSM 43036</strain>
    </source>
</reference>
<evidence type="ECO:0000313" key="2">
    <source>
        <dbReference type="Proteomes" id="UP000618986"/>
    </source>
</evidence>
<dbReference type="EMBL" id="JACHJC010000001">
    <property type="protein sequence ID" value="MBB5115006.1"/>
    <property type="molecule type" value="Genomic_DNA"/>
</dbReference>
<keyword evidence="2" id="KW-1185">Reference proteome</keyword>
<sequence>MEKATIEQVGKKKLSLKVRKLERLETTVIRESNGA</sequence>
<protein>
    <submittedName>
        <fullName evidence="1">Uncharacterized protein</fullName>
    </submittedName>
</protein>
<accession>A0ABR6MI01</accession>
<gene>
    <name evidence="1" type="ORF">FHU28_004845</name>
</gene>